<proteinExistence type="predicted"/>
<dbReference type="OrthoDB" id="5385013at2759"/>
<feature type="compositionally biased region" description="Polar residues" evidence="1">
    <location>
        <begin position="448"/>
        <end position="458"/>
    </location>
</feature>
<gene>
    <name evidence="4" type="ORF">NW762_012968</name>
</gene>
<dbReference type="EMBL" id="JAOQAZ010000038">
    <property type="protein sequence ID" value="KAJ4247760.1"/>
    <property type="molecule type" value="Genomic_DNA"/>
</dbReference>
<feature type="compositionally biased region" description="Low complexity" evidence="1">
    <location>
        <begin position="137"/>
        <end position="151"/>
    </location>
</feature>
<feature type="compositionally biased region" description="Gly residues" evidence="1">
    <location>
        <begin position="80"/>
        <end position="93"/>
    </location>
</feature>
<keyword evidence="2" id="KW-0732">Signal</keyword>
<feature type="compositionally biased region" description="Low complexity" evidence="1">
    <location>
        <begin position="330"/>
        <end position="344"/>
    </location>
</feature>
<dbReference type="InterPro" id="IPR055795">
    <property type="entry name" value="DUF7371"/>
</dbReference>
<feature type="signal peptide" evidence="2">
    <location>
        <begin position="1"/>
        <end position="21"/>
    </location>
</feature>
<feature type="compositionally biased region" description="Low complexity" evidence="1">
    <location>
        <begin position="1082"/>
        <end position="1101"/>
    </location>
</feature>
<protein>
    <recommendedName>
        <fullName evidence="3">DUF7371 domain-containing protein</fullName>
    </recommendedName>
</protein>
<feature type="compositionally biased region" description="Low complexity" evidence="1">
    <location>
        <begin position="62"/>
        <end position="79"/>
    </location>
</feature>
<feature type="compositionally biased region" description="Low complexity" evidence="1">
    <location>
        <begin position="228"/>
        <end position="273"/>
    </location>
</feature>
<keyword evidence="5" id="KW-1185">Reference proteome</keyword>
<organism evidence="4 5">
    <name type="scientific">Fusarium torreyae</name>
    <dbReference type="NCBI Taxonomy" id="1237075"/>
    <lineage>
        <taxon>Eukaryota</taxon>
        <taxon>Fungi</taxon>
        <taxon>Dikarya</taxon>
        <taxon>Ascomycota</taxon>
        <taxon>Pezizomycotina</taxon>
        <taxon>Sordariomycetes</taxon>
        <taxon>Hypocreomycetidae</taxon>
        <taxon>Hypocreales</taxon>
        <taxon>Nectriaceae</taxon>
        <taxon>Fusarium</taxon>
    </lineage>
</organism>
<feature type="compositionally biased region" description="Polar residues" evidence="1">
    <location>
        <begin position="678"/>
        <end position="697"/>
    </location>
</feature>
<dbReference type="Pfam" id="PF24086">
    <property type="entry name" value="DUF7371"/>
    <property type="match status" value="1"/>
</dbReference>
<feature type="domain" description="DUF7371" evidence="3">
    <location>
        <begin position="1112"/>
        <end position="1300"/>
    </location>
</feature>
<comment type="caution">
    <text evidence="4">The sequence shown here is derived from an EMBL/GenBank/DDBJ whole genome shotgun (WGS) entry which is preliminary data.</text>
</comment>
<feature type="region of interest" description="Disordered" evidence="1">
    <location>
        <begin position="963"/>
        <end position="994"/>
    </location>
</feature>
<feature type="chain" id="PRO_5040985061" description="DUF7371 domain-containing protein" evidence="2">
    <location>
        <begin position="22"/>
        <end position="1342"/>
    </location>
</feature>
<accession>A0A9W8VAU5</accession>
<reference evidence="4" key="1">
    <citation type="submission" date="2022-09" db="EMBL/GenBank/DDBJ databases">
        <title>Fusarium specimens isolated from Avocado Roots.</title>
        <authorList>
            <person name="Stajich J."/>
            <person name="Roper C."/>
            <person name="Heimlech-Rivalta G."/>
        </authorList>
    </citation>
    <scope>NUCLEOTIDE SEQUENCE</scope>
    <source>
        <strain evidence="4">CF00136</strain>
    </source>
</reference>
<feature type="compositionally biased region" description="Polar residues" evidence="1">
    <location>
        <begin position="963"/>
        <end position="978"/>
    </location>
</feature>
<feature type="compositionally biased region" description="Polar residues" evidence="1">
    <location>
        <begin position="316"/>
        <end position="329"/>
    </location>
</feature>
<feature type="compositionally biased region" description="Polar residues" evidence="1">
    <location>
        <begin position="152"/>
        <end position="177"/>
    </location>
</feature>
<feature type="compositionally biased region" description="Polar residues" evidence="1">
    <location>
        <begin position="101"/>
        <end position="114"/>
    </location>
</feature>
<evidence type="ECO:0000259" key="3">
    <source>
        <dbReference type="Pfam" id="PF24086"/>
    </source>
</evidence>
<evidence type="ECO:0000313" key="5">
    <source>
        <dbReference type="Proteomes" id="UP001152049"/>
    </source>
</evidence>
<dbReference type="Proteomes" id="UP001152049">
    <property type="component" value="Unassembled WGS sequence"/>
</dbReference>
<feature type="region of interest" description="Disordered" evidence="1">
    <location>
        <begin position="26"/>
        <end position="470"/>
    </location>
</feature>
<evidence type="ECO:0000256" key="1">
    <source>
        <dbReference type="SAM" id="MobiDB-lite"/>
    </source>
</evidence>
<feature type="compositionally biased region" description="Polar residues" evidence="1">
    <location>
        <begin position="345"/>
        <end position="376"/>
    </location>
</feature>
<evidence type="ECO:0000256" key="2">
    <source>
        <dbReference type="SAM" id="SignalP"/>
    </source>
</evidence>
<feature type="region of interest" description="Disordered" evidence="1">
    <location>
        <begin position="1082"/>
        <end position="1103"/>
    </location>
</feature>
<name>A0A9W8VAU5_9HYPO</name>
<sequence length="1342" mass="133400">MRITASLAVLVATGLLGRAGAQVTDYGNPNGSPVGNPPDGSGNSIPGTTGGMPGSLPYPSNAAGTAPGSLPSGAGPISPGSGGLPPNGPGGAPGDVPGSLPGNSPSNVPGTSPGNVPGAGSVVIPGSFPTNVPQNIPGSPGFPDSSGDGASNLPTCPFRSTKTVVVTVYPTDSQNESDFPWPDESDPDETTLRAPLPTKPAGGIPLTPGSVVAPFTTLTLDIWGPGGSPSSSGTGADDGTDSDVGNNSGDGSDNGAGSNDGNDADVGNNSGSDGENDSQDNPDSPFFSPTPGSGNAPEYSDGASDDSSVILPGASGANTQAPAPTPFQTSGPPSNGGVPGNQPQYPSSGPVQEASDSSPVTTQAGPQGQGDNSPWFTNVPGGNDPGQPSPSFITITGPDGLPTVVSSGDNKVPGQEQPPATPGSPQNGNGQGLPSGAPSGFPLPLPVSTGTSGSQGPYNSPAVPLPGGEPAGGITTCATLTITGTDGLPTVVDSTWVIPFNTPVAEDSSQLPVTGIPQGTLSGIPIDVGSIPTAPVPAPGSPQDGPGGLATTTCTSYTIIGADGLPTVVHSTWAIPVATPGSGDSAGLPESPSDGGFFTVTGLSTFGPSGISGSIPTASGLDNTAPITTCTSYTVIGTDGLPTVVDSTWVIPGPANTGATVSGDPDAPSEVSDALPNGVTSDVTIQTSGATEPTSLGPSDATGSGVIGSEGITTCTSYTIIGPNGLPTVVDSTWVIPGSIGTQSALPGNPSFVSDSLPSGLPTGIPGQVTDSPSFSSGGNQGNMPGLTTCITYTMVGTDGLPTVVDSTFVVPTGTETPTGTSFTLPSITSGVPVISSLGSAGTFTTITTAVILGPDGKPTSTVQTVVFSDSSALAVSAGVPEGTASSITSPAVSDPNFTTGDLNPLSTGVPSLSGYDNGNSDESMSAIITDASADAQGTSATGTTTGTFTWTVTSVVNPSDGSVFSSGAAQPPVTLSPSDDGASDQPPQTAYGSVASESTLWPLSAGSTTLQTSTWTNVIKAETTSYTINYPLTTLATITIPGKRRVRRQEMSAWSNSTTSAASSTQNTSLGASLSSALSTSDATSSTSSASTATSSEASSPTICAAGGSIGNTTIDFDTSKPGPLFNPVENIWFSGGFLIAPPTSQQPQPYIPSSGGQLVEFVPPALSNTTSTISGDVAQIGVGPHASSPCFRFDFFGANLGCDARGAEKWCEFEISAYRWNETSSSEESIAWSETKQIPACPTFSKGGYELTRVDLDGYKDLSSVLITLRVSSDLRVWWGDDFRVGWSDNSCIAASCRTNTPSQFVKRETVLSALRQGVYQWAPHELKRLEDGLVWESAN</sequence>
<feature type="region of interest" description="Disordered" evidence="1">
    <location>
        <begin position="656"/>
        <end position="708"/>
    </location>
</feature>
<evidence type="ECO:0000313" key="4">
    <source>
        <dbReference type="EMBL" id="KAJ4247760.1"/>
    </source>
</evidence>
<feature type="compositionally biased region" description="Low complexity" evidence="1">
    <location>
        <begin position="27"/>
        <end position="44"/>
    </location>
</feature>